<dbReference type="PANTHER" id="PTHR47219:SF20">
    <property type="entry name" value="TBC1 DOMAIN FAMILY MEMBER 2B"/>
    <property type="match status" value="1"/>
</dbReference>
<dbReference type="SMART" id="SM00054">
    <property type="entry name" value="EFh"/>
    <property type="match status" value="3"/>
</dbReference>
<dbReference type="FunFam" id="1.10.8.270:FF:000026">
    <property type="entry name" value="TBC (Tre-2/Bub2/Cdc16) domain family"/>
    <property type="match status" value="1"/>
</dbReference>
<keyword evidence="1" id="KW-0106">Calcium</keyword>
<dbReference type="Gene3D" id="1.10.8.270">
    <property type="entry name" value="putative rabgap domain of human tbc1 domain family member 14 like domains"/>
    <property type="match status" value="1"/>
</dbReference>
<dbReference type="GO" id="GO:0005096">
    <property type="term" value="F:GTPase activator activity"/>
    <property type="evidence" value="ECO:0007669"/>
    <property type="project" value="TreeGrafter"/>
</dbReference>
<dbReference type="SUPFAM" id="SSF47473">
    <property type="entry name" value="EF-hand"/>
    <property type="match status" value="1"/>
</dbReference>
<evidence type="ECO:0000259" key="3">
    <source>
        <dbReference type="PROSITE" id="PS50222"/>
    </source>
</evidence>
<name>A0A6B2L4B7_9EUKA</name>
<feature type="domain" description="EF-hand" evidence="3">
    <location>
        <begin position="380"/>
        <end position="415"/>
    </location>
</feature>
<evidence type="ECO:0008006" key="5">
    <source>
        <dbReference type="Google" id="ProtNLM"/>
    </source>
</evidence>
<evidence type="ECO:0000313" key="4">
    <source>
        <dbReference type="EMBL" id="NDV31717.1"/>
    </source>
</evidence>
<dbReference type="PANTHER" id="PTHR47219">
    <property type="entry name" value="RAB GTPASE-ACTIVATING PROTEIN 1-LIKE"/>
    <property type="match status" value="1"/>
</dbReference>
<organism evidence="4">
    <name type="scientific">Arcella intermedia</name>
    <dbReference type="NCBI Taxonomy" id="1963864"/>
    <lineage>
        <taxon>Eukaryota</taxon>
        <taxon>Amoebozoa</taxon>
        <taxon>Tubulinea</taxon>
        <taxon>Elardia</taxon>
        <taxon>Arcellinida</taxon>
        <taxon>Sphaerothecina</taxon>
        <taxon>Arcellidae</taxon>
        <taxon>Arcella</taxon>
    </lineage>
</organism>
<dbReference type="InterPro" id="IPR018247">
    <property type="entry name" value="EF_Hand_1_Ca_BS"/>
</dbReference>
<dbReference type="Pfam" id="PF13499">
    <property type="entry name" value="EF-hand_7"/>
    <property type="match status" value="1"/>
</dbReference>
<dbReference type="GO" id="GO:0031267">
    <property type="term" value="F:small GTPase binding"/>
    <property type="evidence" value="ECO:0007669"/>
    <property type="project" value="TreeGrafter"/>
</dbReference>
<dbReference type="InterPro" id="IPR000195">
    <property type="entry name" value="Rab-GAP-TBC_dom"/>
</dbReference>
<dbReference type="InterPro" id="IPR002048">
    <property type="entry name" value="EF_hand_dom"/>
</dbReference>
<feature type="domain" description="Rab-GAP TBC" evidence="2">
    <location>
        <begin position="1"/>
        <end position="175"/>
    </location>
</feature>
<dbReference type="SMART" id="SM00164">
    <property type="entry name" value="TBC"/>
    <property type="match status" value="1"/>
</dbReference>
<dbReference type="Gene3D" id="1.10.238.10">
    <property type="entry name" value="EF-hand"/>
    <property type="match status" value="1"/>
</dbReference>
<dbReference type="InterPro" id="IPR050302">
    <property type="entry name" value="Rab_GAP_TBC_domain"/>
</dbReference>
<dbReference type="PROSITE" id="PS00018">
    <property type="entry name" value="EF_HAND_1"/>
    <property type="match status" value="1"/>
</dbReference>
<protein>
    <recommendedName>
        <fullName evidence="5">Rab-GAP TBC domain-containing protein</fullName>
    </recommendedName>
</protein>
<dbReference type="GO" id="GO:0005509">
    <property type="term" value="F:calcium ion binding"/>
    <property type="evidence" value="ECO:0007669"/>
    <property type="project" value="InterPro"/>
</dbReference>
<dbReference type="Pfam" id="PF00566">
    <property type="entry name" value="RabGAP-TBC"/>
    <property type="match status" value="1"/>
</dbReference>
<dbReference type="InterPro" id="IPR035969">
    <property type="entry name" value="Rab-GAP_TBC_sf"/>
</dbReference>
<dbReference type="PROSITE" id="PS50086">
    <property type="entry name" value="TBC_RABGAP"/>
    <property type="match status" value="1"/>
</dbReference>
<dbReference type="InterPro" id="IPR011992">
    <property type="entry name" value="EF-hand-dom_pair"/>
</dbReference>
<dbReference type="AlphaFoldDB" id="A0A6B2L4B7"/>
<dbReference type="EMBL" id="GIBP01002748">
    <property type="protein sequence ID" value="NDV31717.1"/>
    <property type="molecule type" value="Transcribed_RNA"/>
</dbReference>
<dbReference type="Gene3D" id="1.10.472.80">
    <property type="entry name" value="Ypt/Rab-GAP domain of gyp1p, domain 3"/>
    <property type="match status" value="1"/>
</dbReference>
<dbReference type="PRINTS" id="PR00450">
    <property type="entry name" value="RECOVERIN"/>
</dbReference>
<reference evidence="4" key="1">
    <citation type="journal article" date="2020" name="J. Eukaryot. Microbiol.">
        <title>De novo Sequencing, Assembly and Annotation of the Transcriptome for the Free-Living Testate Amoeba Arcella intermedia.</title>
        <authorList>
            <person name="Ribeiro G.M."/>
            <person name="Porfirio-Sousa A.L."/>
            <person name="Maurer-Alcala X.X."/>
            <person name="Katz L.A."/>
            <person name="Lahr D.J.G."/>
        </authorList>
    </citation>
    <scope>NUCLEOTIDE SEQUENCE</scope>
</reference>
<evidence type="ECO:0000259" key="2">
    <source>
        <dbReference type="PROSITE" id="PS50086"/>
    </source>
</evidence>
<accession>A0A6B2L4B7</accession>
<evidence type="ECO:0000256" key="1">
    <source>
        <dbReference type="ARBA" id="ARBA00022837"/>
    </source>
</evidence>
<proteinExistence type="predicted"/>
<dbReference type="SUPFAM" id="SSF47923">
    <property type="entry name" value="Ypt/Rab-GAP domain of gyp1p"/>
    <property type="match status" value="2"/>
</dbReference>
<dbReference type="CDD" id="cd00051">
    <property type="entry name" value="EFh"/>
    <property type="match status" value="2"/>
</dbReference>
<sequence>MYYLELHKSPFPSGLYNNLKNQPVNPKVLMDIEKDLPRTFPLHPVFISKEGTDALRRILLAFSIRHPQIGYTQGMNFLAGFLLLLMEEELAFKVLIIIVEYFIPQYYMTDMPGLHADQMVLAILVRDELPRLHQHLQSLQLDLGVITYRWFLCLFINTLPYSTVLRIWDILFCKGTSTIIITAFALLKLMEDKLCSQSFLTTDFVDKSCLSYFNWDLLVKTMFSSPTLVKKVTGLQKAARKVKEDELKDSILKQVANSISFCNYGGVVHYHEKFTMVAIRSTIGINQFTALLPPKLSIFGTDKDILQRLFNMFDKLGYGYLTFEAYMTGLDVIFSGTEQKKIEILFKIFDLNDDGFIDATELEFILSWQNRMMKINDPHVITATIEALMQKFDEDKDGKLDKDQFIQVLKKQAFFIHLLDDLKLLQ</sequence>
<feature type="domain" description="EF-hand" evidence="3">
    <location>
        <begin position="337"/>
        <end position="372"/>
    </location>
</feature>
<dbReference type="PROSITE" id="PS50222">
    <property type="entry name" value="EF_HAND_2"/>
    <property type="match status" value="2"/>
</dbReference>